<protein>
    <submittedName>
        <fullName evidence="8">YeiH family putative sulfate export transporter</fullName>
    </submittedName>
</protein>
<keyword evidence="6 7" id="KW-0472">Membrane</keyword>
<reference evidence="8 9" key="1">
    <citation type="submission" date="2017-09" db="EMBL/GenBank/DDBJ databases">
        <title>Depth-based differentiation of microbial function through sediment-hosted aquifers and enrichment of novel symbionts in the deep terrestrial subsurface.</title>
        <authorList>
            <person name="Probst A.J."/>
            <person name="Ladd B."/>
            <person name="Jarett J.K."/>
            <person name="Geller-Mcgrath D.E."/>
            <person name="Sieber C.M."/>
            <person name="Emerson J.B."/>
            <person name="Anantharaman K."/>
            <person name="Thomas B.C."/>
            <person name="Malmstrom R."/>
            <person name="Stieglmeier M."/>
            <person name="Klingl A."/>
            <person name="Woyke T."/>
            <person name="Ryan C.M."/>
            <person name="Banfield J.F."/>
        </authorList>
    </citation>
    <scope>NUCLEOTIDE SEQUENCE [LARGE SCALE GENOMIC DNA]</scope>
    <source>
        <strain evidence="8">CG17_big_fil_post_rev_8_21_14_2_50_48_46</strain>
    </source>
</reference>
<evidence type="ECO:0000256" key="2">
    <source>
        <dbReference type="ARBA" id="ARBA00007977"/>
    </source>
</evidence>
<keyword evidence="4 7" id="KW-0812">Transmembrane</keyword>
<dbReference type="Proteomes" id="UP000231019">
    <property type="component" value="Unassembled WGS sequence"/>
</dbReference>
<feature type="transmembrane region" description="Helical" evidence="7">
    <location>
        <begin position="153"/>
        <end position="174"/>
    </location>
</feature>
<dbReference type="InterPro" id="IPR018383">
    <property type="entry name" value="UPF0324_pro"/>
</dbReference>
<evidence type="ECO:0000313" key="8">
    <source>
        <dbReference type="EMBL" id="PIW18239.1"/>
    </source>
</evidence>
<name>A0A2M7G823_9BACT</name>
<feature type="transmembrane region" description="Helical" evidence="7">
    <location>
        <begin position="123"/>
        <end position="141"/>
    </location>
</feature>
<feature type="transmembrane region" description="Helical" evidence="7">
    <location>
        <begin position="255"/>
        <end position="273"/>
    </location>
</feature>
<dbReference type="GO" id="GO:0005886">
    <property type="term" value="C:plasma membrane"/>
    <property type="evidence" value="ECO:0007669"/>
    <property type="project" value="UniProtKB-SubCell"/>
</dbReference>
<comment type="similarity">
    <text evidence="2">Belongs to the UPF0324 family.</text>
</comment>
<evidence type="ECO:0000256" key="3">
    <source>
        <dbReference type="ARBA" id="ARBA00022475"/>
    </source>
</evidence>
<organism evidence="8 9">
    <name type="scientific">bacterium (Candidatus Blackallbacteria) CG17_big_fil_post_rev_8_21_14_2_50_48_46</name>
    <dbReference type="NCBI Taxonomy" id="2014261"/>
    <lineage>
        <taxon>Bacteria</taxon>
        <taxon>Candidatus Blackallbacteria</taxon>
    </lineage>
</organism>
<keyword evidence="5 7" id="KW-1133">Transmembrane helix</keyword>
<dbReference type="PANTHER" id="PTHR30106:SF2">
    <property type="entry name" value="UPF0324 INNER MEMBRANE PROTEIN YEIH"/>
    <property type="match status" value="1"/>
</dbReference>
<evidence type="ECO:0000256" key="6">
    <source>
        <dbReference type="ARBA" id="ARBA00023136"/>
    </source>
</evidence>
<feature type="transmembrane region" description="Helical" evidence="7">
    <location>
        <begin position="313"/>
        <end position="334"/>
    </location>
</feature>
<evidence type="ECO:0000313" key="9">
    <source>
        <dbReference type="Proteomes" id="UP000231019"/>
    </source>
</evidence>
<evidence type="ECO:0000256" key="4">
    <source>
        <dbReference type="ARBA" id="ARBA00022692"/>
    </source>
</evidence>
<evidence type="ECO:0000256" key="1">
    <source>
        <dbReference type="ARBA" id="ARBA00004651"/>
    </source>
</evidence>
<feature type="transmembrane region" description="Helical" evidence="7">
    <location>
        <begin position="95"/>
        <end position="114"/>
    </location>
</feature>
<comment type="caution">
    <text evidence="8">The sequence shown here is derived from an EMBL/GenBank/DDBJ whole genome shotgun (WGS) entry which is preliminary data.</text>
</comment>
<evidence type="ECO:0000256" key="5">
    <source>
        <dbReference type="ARBA" id="ARBA00022989"/>
    </source>
</evidence>
<feature type="transmembrane region" description="Helical" evidence="7">
    <location>
        <begin position="12"/>
        <end position="28"/>
    </location>
</feature>
<sequence length="337" mass="36327">MLISIRRHTPGLGLAILVALLALWLAHWPSLQKLIPLSPLMLAIAIGFVLGNLRPLPATTKPGLTFALKKLLRLGIILLGFKISLGQIQSMGWQGLFLVTLCVAACFGFTLWLGKKMGLNPKLTLLMASGTSICGASAIVATDAMIEAEEQDVAYAVAGITLFGTLAMVSYPLLQMLLHLSLQSYGLWVGSSIHEVAQVVAAGFAHGEQSGKLATLVKMTRVVFLVPVSLGLLAWSFKGRMQTAQASLKKIPLPWFVLLFVVMIGLNSLQVLPKEWVQGLIEVDQWLLTVSMAALGIETRLDKLRATGLKPLWLGLAASLFISLLSLSLLNLLYPSV</sequence>
<feature type="transmembrane region" description="Helical" evidence="7">
    <location>
        <begin position="34"/>
        <end position="51"/>
    </location>
</feature>
<gene>
    <name evidence="8" type="ORF">COW36_05585</name>
</gene>
<feature type="transmembrane region" description="Helical" evidence="7">
    <location>
        <begin position="213"/>
        <end position="235"/>
    </location>
</feature>
<comment type="subcellular location">
    <subcellularLocation>
        <location evidence="1">Cell membrane</location>
        <topology evidence="1">Multi-pass membrane protein</topology>
    </subcellularLocation>
</comment>
<keyword evidence="3" id="KW-1003">Cell membrane</keyword>
<accession>A0A2M7G823</accession>
<proteinExistence type="inferred from homology"/>
<feature type="transmembrane region" description="Helical" evidence="7">
    <location>
        <begin position="71"/>
        <end position="89"/>
    </location>
</feature>
<dbReference type="EMBL" id="PFFQ01000013">
    <property type="protein sequence ID" value="PIW18239.1"/>
    <property type="molecule type" value="Genomic_DNA"/>
</dbReference>
<evidence type="ECO:0000256" key="7">
    <source>
        <dbReference type="SAM" id="Phobius"/>
    </source>
</evidence>
<dbReference type="AlphaFoldDB" id="A0A2M7G823"/>
<dbReference type="PANTHER" id="PTHR30106">
    <property type="entry name" value="INNER MEMBRANE PROTEIN YEIH-RELATED"/>
    <property type="match status" value="1"/>
</dbReference>
<dbReference type="Pfam" id="PF03601">
    <property type="entry name" value="Cons_hypoth698"/>
    <property type="match status" value="1"/>
</dbReference>